<evidence type="ECO:0000313" key="5">
    <source>
        <dbReference type="Proteomes" id="UP001570846"/>
    </source>
</evidence>
<evidence type="ECO:0000256" key="1">
    <source>
        <dbReference type="SAM" id="SignalP"/>
    </source>
</evidence>
<dbReference type="EMBL" id="JBGOGF010000012">
    <property type="protein sequence ID" value="MFA1773340.1"/>
    <property type="molecule type" value="Genomic_DNA"/>
</dbReference>
<organism evidence="2 4">
    <name type="scientific">Rufibacter glacialis</name>
    <dbReference type="NCBI Taxonomy" id="1259555"/>
    <lineage>
        <taxon>Bacteria</taxon>
        <taxon>Pseudomonadati</taxon>
        <taxon>Bacteroidota</taxon>
        <taxon>Cytophagia</taxon>
        <taxon>Cytophagales</taxon>
        <taxon>Hymenobacteraceae</taxon>
        <taxon>Rufibacter</taxon>
    </lineage>
</organism>
<feature type="chain" id="PRO_5024374398" evidence="1">
    <location>
        <begin position="25"/>
        <end position="201"/>
    </location>
</feature>
<dbReference type="Proteomes" id="UP000323866">
    <property type="component" value="Unassembled WGS sequence"/>
</dbReference>
<dbReference type="RefSeq" id="WP_149096639.1">
    <property type="nucleotide sequence ID" value="NZ_BMMG01000010.1"/>
</dbReference>
<evidence type="ECO:0000313" key="4">
    <source>
        <dbReference type="Proteomes" id="UP000323866"/>
    </source>
</evidence>
<accession>A0A5M8QPY7</accession>
<feature type="signal peptide" evidence="1">
    <location>
        <begin position="1"/>
        <end position="24"/>
    </location>
</feature>
<reference evidence="3 5" key="3">
    <citation type="submission" date="2024-08" db="EMBL/GenBank/DDBJ databases">
        <authorList>
            <person name="Wei W."/>
        </authorList>
    </citation>
    <scope>NUCLEOTIDE SEQUENCE [LARGE SCALE GENOMIC DNA]</scope>
    <source>
        <strain evidence="3 5">XU2</strain>
    </source>
</reference>
<dbReference type="OrthoDB" id="713689at2"/>
<dbReference type="AlphaFoldDB" id="A0A5M8QPY7"/>
<reference evidence="2 4" key="1">
    <citation type="submission" date="2019-07" db="EMBL/GenBank/DDBJ databases">
        <authorList>
            <person name="Qu J.-H."/>
        </authorList>
    </citation>
    <scope>NUCLEOTIDE SEQUENCE [LARGE SCALE GENOMIC DNA]</scope>
    <source>
        <strain evidence="2 4">MDT1-10-3</strain>
    </source>
</reference>
<evidence type="ECO:0000313" key="2">
    <source>
        <dbReference type="EMBL" id="KAA6438139.1"/>
    </source>
</evidence>
<dbReference type="PROSITE" id="PS51257">
    <property type="entry name" value="PROKAR_LIPOPROTEIN"/>
    <property type="match status" value="1"/>
</dbReference>
<dbReference type="EMBL" id="VKKZ01000001">
    <property type="protein sequence ID" value="KAA6438139.1"/>
    <property type="molecule type" value="Genomic_DNA"/>
</dbReference>
<comment type="caution">
    <text evidence="2">The sequence shown here is derived from an EMBL/GenBank/DDBJ whole genome shotgun (WGS) entry which is preliminary data.</text>
</comment>
<dbReference type="Proteomes" id="UP001570846">
    <property type="component" value="Unassembled WGS sequence"/>
</dbReference>
<keyword evidence="1" id="KW-0732">Signal</keyword>
<reference evidence="2 4" key="2">
    <citation type="submission" date="2019-09" db="EMBL/GenBank/DDBJ databases">
        <title>A bacterium isolated from glacier soil.</title>
        <authorList>
            <person name="Liu Q."/>
        </authorList>
    </citation>
    <scope>NUCLEOTIDE SEQUENCE [LARGE SCALE GENOMIC DNA]</scope>
    <source>
        <strain evidence="2 4">MDT1-10-3</strain>
    </source>
</reference>
<sequence>MNTLFRSFLTIAALGASLFFTACSSDDPEPEVPQEEFDGVKFYFVELDVEAHGGHDHYHQTTDTVKVTVAKDGTVSPRHVHLEEHAHYRLFVDVQRKGKSLNQEFIDAGDEHQFFFVPSKPGYLAYTYEDKDKNGRGIGLKGRMEVLKADNGSFDLKVVLRHGLNKAHAAAANWNNPDYRFAGGSDDLNVTFEIHPSGHDH</sequence>
<gene>
    <name evidence="3" type="ORF">ACD591_18720</name>
    <name evidence="2" type="ORF">FOE74_00430</name>
</gene>
<evidence type="ECO:0000313" key="3">
    <source>
        <dbReference type="EMBL" id="MFA1773340.1"/>
    </source>
</evidence>
<name>A0A5M8QPY7_9BACT</name>
<keyword evidence="5" id="KW-1185">Reference proteome</keyword>
<proteinExistence type="predicted"/>
<protein>
    <submittedName>
        <fullName evidence="2">Uncharacterized protein</fullName>
    </submittedName>
</protein>